<dbReference type="PANTHER" id="PTHR11496">
    <property type="entry name" value="ALCOHOL DEHYDROGENASE"/>
    <property type="match status" value="1"/>
</dbReference>
<sequence>MKLFNLGAVHREKHLEAAQLLGYGKPNASLDDAGKILADTIRKYMQETGIENGLSELGFTSEDLNSLVQGALPQDRVNKLSPRSQIEEDIYDIYMNSMAIYG</sequence>
<proteinExistence type="predicted"/>
<dbReference type="EMBL" id="HG994584">
    <property type="protein sequence ID" value="CAF2955180.1"/>
    <property type="molecule type" value="Genomic_DNA"/>
</dbReference>
<keyword evidence="3" id="KW-1185">Reference proteome</keyword>
<protein>
    <submittedName>
        <fullName evidence="2">ADHFE1</fullName>
        <ecNumber evidence="2">1.1.99.24</ecNumber>
    </submittedName>
</protein>
<evidence type="ECO:0000313" key="2">
    <source>
        <dbReference type="EMBL" id="CAF2955180.1"/>
    </source>
</evidence>
<dbReference type="GO" id="GO:0005739">
    <property type="term" value="C:mitochondrion"/>
    <property type="evidence" value="ECO:0007669"/>
    <property type="project" value="TreeGrafter"/>
</dbReference>
<dbReference type="InterPro" id="IPR039697">
    <property type="entry name" value="Alcohol_dehydrogenase_Fe"/>
</dbReference>
<feature type="domain" description="Fe-containing alcohol dehydrogenase-like C-terminal" evidence="1">
    <location>
        <begin position="10"/>
        <end position="97"/>
    </location>
</feature>
<reference evidence="2" key="1">
    <citation type="submission" date="2021-02" db="EMBL/GenBank/DDBJ databases">
        <authorList>
            <person name="Bekaert M."/>
        </authorList>
    </citation>
    <scope>NUCLEOTIDE SEQUENCE</scope>
    <source>
        <strain evidence="2">IoA-00</strain>
    </source>
</reference>
<evidence type="ECO:0000259" key="1">
    <source>
        <dbReference type="Pfam" id="PF25137"/>
    </source>
</evidence>
<dbReference type="InterPro" id="IPR056798">
    <property type="entry name" value="ADH_Fe_C"/>
</dbReference>
<dbReference type="Proteomes" id="UP000675881">
    <property type="component" value="Chromosome 5"/>
</dbReference>
<keyword evidence="2" id="KW-0560">Oxidoreductase</keyword>
<dbReference type="AlphaFoldDB" id="A0A7R8HAD8"/>
<dbReference type="SUPFAM" id="SSF56796">
    <property type="entry name" value="Dehydroquinate synthase-like"/>
    <property type="match status" value="1"/>
</dbReference>
<dbReference type="GO" id="GO:0004022">
    <property type="term" value="F:alcohol dehydrogenase (NAD+) activity"/>
    <property type="evidence" value="ECO:0007669"/>
    <property type="project" value="TreeGrafter"/>
</dbReference>
<dbReference type="GO" id="GO:0047988">
    <property type="term" value="F:hydroxyacid-oxoacid transhydrogenase activity"/>
    <property type="evidence" value="ECO:0007669"/>
    <property type="project" value="UniProtKB-EC"/>
</dbReference>
<accession>A0A7R8HAD8</accession>
<dbReference type="Gene3D" id="1.20.1090.10">
    <property type="entry name" value="Dehydroquinate synthase-like - alpha domain"/>
    <property type="match status" value="1"/>
</dbReference>
<organism evidence="2 3">
    <name type="scientific">Lepeophtheirus salmonis</name>
    <name type="common">Salmon louse</name>
    <name type="synonym">Caligus salmonis</name>
    <dbReference type="NCBI Taxonomy" id="72036"/>
    <lineage>
        <taxon>Eukaryota</taxon>
        <taxon>Metazoa</taxon>
        <taxon>Ecdysozoa</taxon>
        <taxon>Arthropoda</taxon>
        <taxon>Crustacea</taxon>
        <taxon>Multicrustacea</taxon>
        <taxon>Hexanauplia</taxon>
        <taxon>Copepoda</taxon>
        <taxon>Siphonostomatoida</taxon>
        <taxon>Caligidae</taxon>
        <taxon>Lepeophtheirus</taxon>
    </lineage>
</organism>
<name>A0A7R8HAD8_LEPSM</name>
<dbReference type="PANTHER" id="PTHR11496:SF83">
    <property type="entry name" value="HYDROXYACID-OXOACID TRANSHYDROGENASE, MITOCHONDRIAL"/>
    <property type="match status" value="1"/>
</dbReference>
<dbReference type="EC" id="1.1.99.24" evidence="2"/>
<evidence type="ECO:0000313" key="3">
    <source>
        <dbReference type="Proteomes" id="UP000675881"/>
    </source>
</evidence>
<gene>
    <name evidence="2" type="ORF">LSAA_10306</name>
</gene>
<dbReference type="Pfam" id="PF25137">
    <property type="entry name" value="ADH_Fe_C"/>
    <property type="match status" value="1"/>
</dbReference>
<dbReference type="OrthoDB" id="339764at2759"/>